<dbReference type="Pfam" id="PF01816">
    <property type="entry name" value="LRV"/>
    <property type="match status" value="1"/>
</dbReference>
<evidence type="ECO:0000313" key="2">
    <source>
        <dbReference type="EMBL" id="QDZ39832.1"/>
    </source>
</evidence>
<dbReference type="Gene3D" id="1.25.10.10">
    <property type="entry name" value="Leucine-rich Repeat Variant"/>
    <property type="match status" value="1"/>
</dbReference>
<organism evidence="2 3">
    <name type="scientific">Euhalothece natronophila Z-M001</name>
    <dbReference type="NCBI Taxonomy" id="522448"/>
    <lineage>
        <taxon>Bacteria</taxon>
        <taxon>Bacillati</taxon>
        <taxon>Cyanobacteriota</taxon>
        <taxon>Cyanophyceae</taxon>
        <taxon>Oscillatoriophycideae</taxon>
        <taxon>Chroococcales</taxon>
        <taxon>Halothecacae</taxon>
        <taxon>Halothece cluster</taxon>
        <taxon>Euhalothece</taxon>
    </lineage>
</organism>
<feature type="transmembrane region" description="Helical" evidence="1">
    <location>
        <begin position="175"/>
        <end position="193"/>
    </location>
</feature>
<evidence type="ECO:0000313" key="3">
    <source>
        <dbReference type="Proteomes" id="UP000318453"/>
    </source>
</evidence>
<proteinExistence type="predicted"/>
<reference evidence="2" key="1">
    <citation type="submission" date="2019-08" db="EMBL/GenBank/DDBJ databases">
        <title>Carotenoids and Carotenoid Binding Proteins in the Halophilic Cyanobacterium Euhalothece sp. ZM00.</title>
        <authorList>
            <person name="Cho S.M."/>
            <person name="Song J.Y."/>
            <person name="Park Y.-I."/>
        </authorList>
    </citation>
    <scope>NUCLEOTIDE SEQUENCE [LARGE SCALE GENOMIC DNA]</scope>
    <source>
        <strain evidence="2">Z-M001</strain>
    </source>
</reference>
<keyword evidence="3" id="KW-1185">Reference proteome</keyword>
<keyword evidence="1" id="KW-1133">Transmembrane helix</keyword>
<gene>
    <name evidence="2" type="ORF">FRE64_07680</name>
</gene>
<dbReference type="InterPro" id="IPR011989">
    <property type="entry name" value="ARM-like"/>
</dbReference>
<keyword evidence="1" id="KW-0472">Membrane</keyword>
<sequence>MKEIKVEWQNSDYGIRALEIFVDEIHLGKIKQGETIVFEVPEIGREIWGKIEGGQTTPHLSLNDYTPDKTVVFKAYPKLNLFEQMGLSQIPFKVFLQQEPDIKTNVEAEINQKTTKPPNSNISLKRTENSLEIIVPAPGLTKLNLLQIGLGLAYPIIGLCLIILIELIDWMDTDFLFWMLFLIVGRSGITLIVKGIKNIFRGTTLSVNEKNFTLKTQWKLLWKLKYEKFDYGKTAELKNIHNTEEMSDSYFSTFYKTDNEFLPFEFTPYFPKSWLDLSKEMKHYAIAINRPYSERKWLKEQINEFVLKVHKEIASDPNSSFNLLPPLARDQDRLVRQKVASNPNTPSPTLQLLAQDQDKYVREQANGSLRKRGLI</sequence>
<accession>A0A5B8NKQ6</accession>
<feature type="transmembrane region" description="Helical" evidence="1">
    <location>
        <begin position="148"/>
        <end position="169"/>
    </location>
</feature>
<name>A0A5B8NKQ6_9CHRO</name>
<protein>
    <submittedName>
        <fullName evidence="2">Uncharacterized protein</fullName>
    </submittedName>
</protein>
<dbReference type="AlphaFoldDB" id="A0A5B8NKQ6"/>
<dbReference type="Proteomes" id="UP000318453">
    <property type="component" value="Chromosome"/>
</dbReference>
<dbReference type="KEGG" id="enn:FRE64_07680"/>
<keyword evidence="1" id="KW-0812">Transmembrane</keyword>
<dbReference type="RefSeq" id="WP_146295429.1">
    <property type="nucleotide sequence ID" value="NZ_CP042326.1"/>
</dbReference>
<evidence type="ECO:0000256" key="1">
    <source>
        <dbReference type="SAM" id="Phobius"/>
    </source>
</evidence>
<dbReference type="InterPro" id="IPR004830">
    <property type="entry name" value="LRR_variant"/>
</dbReference>
<dbReference type="EMBL" id="CP042326">
    <property type="protein sequence ID" value="QDZ39832.1"/>
    <property type="molecule type" value="Genomic_DNA"/>
</dbReference>